<dbReference type="InterPro" id="IPR033247">
    <property type="entry name" value="Transketolase_fam"/>
</dbReference>
<dbReference type="InterPro" id="IPR005478">
    <property type="entry name" value="Transketolase_bac-like"/>
</dbReference>
<feature type="binding site" evidence="17">
    <location>
        <begin position="130"/>
        <end position="132"/>
    </location>
    <ligand>
        <name>thiamine diphosphate</name>
        <dbReference type="ChEBI" id="CHEBI:58937"/>
    </ligand>
</feature>
<accession>A0A512HTJ8</accession>
<dbReference type="InterPro" id="IPR005474">
    <property type="entry name" value="Transketolase_N"/>
</dbReference>
<comment type="caution">
    <text evidence="21">The sequence shown here is derived from an EMBL/GenBank/DDBJ whole genome shotgun (WGS) entry which is preliminary data.</text>
</comment>
<feature type="domain" description="Transketolase-like pyrimidine-binding" evidence="20">
    <location>
        <begin position="372"/>
        <end position="551"/>
    </location>
</feature>
<feature type="binding site" evidence="17">
    <location>
        <position position="464"/>
    </location>
    <ligand>
        <name>thiamine diphosphate</name>
        <dbReference type="ChEBI" id="CHEBI:58937"/>
    </ligand>
</feature>
<evidence type="ECO:0000256" key="1">
    <source>
        <dbReference type="ARBA" id="ARBA00001913"/>
    </source>
</evidence>
<evidence type="ECO:0000256" key="6">
    <source>
        <dbReference type="ARBA" id="ARBA00011738"/>
    </source>
</evidence>
<evidence type="ECO:0000259" key="20">
    <source>
        <dbReference type="SMART" id="SM00861"/>
    </source>
</evidence>
<feature type="binding site" evidence="18">
    <location>
        <position position="174"/>
    </location>
    <ligand>
        <name>Mg(2+)</name>
        <dbReference type="ChEBI" id="CHEBI:18420"/>
    </ligand>
</feature>
<dbReference type="InterPro" id="IPR005475">
    <property type="entry name" value="Transketolase-like_Pyr-bd"/>
</dbReference>
<evidence type="ECO:0000256" key="17">
    <source>
        <dbReference type="PIRSR" id="PIRSR605478-3"/>
    </source>
</evidence>
<comment type="function">
    <text evidence="4">Catalyzes the transfer of a two-carbon ketol group from a ketose donor to an aldose acceptor, via a covalent intermediate with the cofactor thiamine pyrophosphate.</text>
</comment>
<comment type="cofactor">
    <cofactor evidence="18">
        <name>Mg(2+)</name>
        <dbReference type="ChEBI" id="CHEBI:18420"/>
    </cofactor>
    <text evidence="18">Binds 1 Mg(2+) ion per subunit. Can also utilize other divalent metal cations, such as Ca(2+), Mn(2+) and Co(2+).</text>
</comment>
<dbReference type="RefSeq" id="WP_146826227.1">
    <property type="nucleotide sequence ID" value="NZ_BAAAYQ010000005.1"/>
</dbReference>
<evidence type="ECO:0000256" key="14">
    <source>
        <dbReference type="NCBIfam" id="TIGR00232"/>
    </source>
</evidence>
<keyword evidence="11 18" id="KW-0460">Magnesium</keyword>
<evidence type="ECO:0000256" key="2">
    <source>
        <dbReference type="ARBA" id="ARBA00001936"/>
    </source>
</evidence>
<evidence type="ECO:0000256" key="18">
    <source>
        <dbReference type="PIRSR" id="PIRSR605478-4"/>
    </source>
</evidence>
<feature type="binding site" evidence="17">
    <location>
        <position position="175"/>
    </location>
    <ligand>
        <name>thiamine diphosphate</name>
        <dbReference type="ChEBI" id="CHEBI:58937"/>
    </ligand>
</feature>
<keyword evidence="22" id="KW-1185">Reference proteome</keyword>
<feature type="site" description="Important for catalytic activity" evidence="19">
    <location>
        <position position="42"/>
    </location>
</feature>
<organism evidence="21 22">
    <name type="scientific">Aeromicrobium flavum</name>
    <dbReference type="NCBI Taxonomy" id="416568"/>
    <lineage>
        <taxon>Bacteria</taxon>
        <taxon>Bacillati</taxon>
        <taxon>Actinomycetota</taxon>
        <taxon>Actinomycetes</taxon>
        <taxon>Propionibacteriales</taxon>
        <taxon>Nocardioidaceae</taxon>
        <taxon>Aeromicrobium</taxon>
    </lineage>
</organism>
<dbReference type="OrthoDB" id="8732661at2"/>
<dbReference type="EMBL" id="BJZQ01000003">
    <property type="protein sequence ID" value="GEO88782.1"/>
    <property type="molecule type" value="Genomic_DNA"/>
</dbReference>
<protein>
    <recommendedName>
        <fullName evidence="7 14">Transketolase</fullName>
        <ecNumber evidence="7 14">2.2.1.1</ecNumber>
    </recommendedName>
</protein>
<feature type="binding site" evidence="16">
    <location>
        <position position="375"/>
    </location>
    <ligand>
        <name>substrate</name>
    </ligand>
</feature>
<comment type="cofactor">
    <cofactor evidence="1">
        <name>Ca(2+)</name>
        <dbReference type="ChEBI" id="CHEBI:29108"/>
    </cofactor>
</comment>
<dbReference type="EC" id="2.2.1.1" evidence="7 14"/>
<sequence length="702" mass="74670">MASSATSSPALPDGWHDPLDLEAVRHARVLPLDVVQAKGNGHAGTAVSLTPALYVLFQEYLSHDPARPDWEGRDRFVLSAGHTSLSLYLQHYLSGYGLELDDLKKARALGSLTPGHPEWGHTPGVETTTGPLGQGVGNAVGLAMSARRTHALLQPDTTADGGLFRYRTWCVAGDGCLAEGVSQEASSLAGTLGLDGLVLIWDDNRISIEGDTAIAFTEDVVGRYRAYGWAIVEIEDAEDPTAIRAGYDAALAVTDRPVFVRLRTRIGHPMPTVGGTAGAHSGAPGEPEVAATKVALGLDPDQHFAMPQEALDHARRVRERGAAAREQWEQRYDTWRAADPERAALHDLLRERDVTPQARERLAALRAEPQAVATRVAGGAVLNAISAELPWLWGGSADLAETNNVAISGARSFTPTGYAGDEWPGGPDGTLVHFGIREHAMGAILNGIALGGYSHPFGATFFVFSDYMRPSVRLAALMGLPVTYVWTHDSVAVGEDGPTHQPVEHLWSHRAIPGLDVVRPADWVETVDAWSRILTSDRPTGLVLSRQGVPVVGDLVPADAGARRGAYVLADADGTPDAIVIATGSEVGLAMQAREALAAEGVAVRVVSAPCLEWFAEQDRAYRETVLPRSVTARVSVEAGTGTGWHRYVGTNGEIVSVEDFGASGAGDLVLAERGITVDAVVAAVHRTVATVREDQMEETAR</sequence>
<evidence type="ECO:0000313" key="22">
    <source>
        <dbReference type="Proteomes" id="UP000321769"/>
    </source>
</evidence>
<dbReference type="PANTHER" id="PTHR43522:SF2">
    <property type="entry name" value="TRANSKETOLASE 1-RELATED"/>
    <property type="match status" value="1"/>
</dbReference>
<evidence type="ECO:0000256" key="16">
    <source>
        <dbReference type="PIRSR" id="PIRSR605478-2"/>
    </source>
</evidence>
<dbReference type="InterPro" id="IPR029061">
    <property type="entry name" value="THDP-binding"/>
</dbReference>
<dbReference type="FunFam" id="3.40.50.970:FF:000045">
    <property type="entry name" value="Transketolase"/>
    <property type="match status" value="1"/>
</dbReference>
<dbReference type="PANTHER" id="PTHR43522">
    <property type="entry name" value="TRANSKETOLASE"/>
    <property type="match status" value="1"/>
</dbReference>
<feature type="binding site" evidence="17">
    <location>
        <position position="82"/>
    </location>
    <ligand>
        <name>thiamine diphosphate</name>
        <dbReference type="ChEBI" id="CHEBI:58937"/>
    </ligand>
</feature>
<dbReference type="Pfam" id="PF22613">
    <property type="entry name" value="Transketolase_C_1"/>
    <property type="match status" value="1"/>
</dbReference>
<dbReference type="SUPFAM" id="SSF52922">
    <property type="entry name" value="TK C-terminal domain-like"/>
    <property type="match status" value="1"/>
</dbReference>
<feature type="binding site" evidence="17">
    <location>
        <position position="280"/>
    </location>
    <ligand>
        <name>thiamine diphosphate</name>
        <dbReference type="ChEBI" id="CHEBI:58937"/>
    </ligand>
</feature>
<dbReference type="InterPro" id="IPR009014">
    <property type="entry name" value="Transketo_C/PFOR_II"/>
</dbReference>
<gene>
    <name evidence="21" type="primary">tktA</name>
    <name evidence="21" type="ORF">AFL01nite_11090</name>
</gene>
<feature type="binding site" evidence="18">
    <location>
        <position position="206"/>
    </location>
    <ligand>
        <name>Mg(2+)</name>
        <dbReference type="ChEBI" id="CHEBI:18420"/>
    </ligand>
</feature>
<dbReference type="GO" id="GO:0000287">
    <property type="term" value="F:magnesium ion binding"/>
    <property type="evidence" value="ECO:0007669"/>
    <property type="project" value="UniProtKB-ARBA"/>
</dbReference>
<dbReference type="Pfam" id="PF00456">
    <property type="entry name" value="Transketolase_N"/>
    <property type="match status" value="1"/>
</dbReference>
<feature type="site" description="Important for catalytic activity" evidence="19">
    <location>
        <position position="280"/>
    </location>
</feature>
<dbReference type="Proteomes" id="UP000321769">
    <property type="component" value="Unassembled WGS sequence"/>
</dbReference>
<keyword evidence="9 18" id="KW-0479">Metal-binding</keyword>
<feature type="active site" description="Proton donor" evidence="15">
    <location>
        <position position="438"/>
    </location>
</feature>
<dbReference type="Gene3D" id="3.40.50.970">
    <property type="match status" value="2"/>
</dbReference>
<feature type="binding site" evidence="16">
    <location>
        <position position="280"/>
    </location>
    <ligand>
        <name>substrate</name>
    </ligand>
</feature>
<dbReference type="Pfam" id="PF02779">
    <property type="entry name" value="Transket_pyr"/>
    <property type="match status" value="1"/>
</dbReference>
<evidence type="ECO:0000256" key="10">
    <source>
        <dbReference type="ARBA" id="ARBA00022837"/>
    </source>
</evidence>
<evidence type="ECO:0000256" key="5">
    <source>
        <dbReference type="ARBA" id="ARBA00007131"/>
    </source>
</evidence>
<feature type="binding site" evidence="17">
    <location>
        <position position="204"/>
    </location>
    <ligand>
        <name>thiamine diphosphate</name>
        <dbReference type="ChEBI" id="CHEBI:58937"/>
    </ligand>
</feature>
<name>A0A512HTJ8_9ACTN</name>
<evidence type="ECO:0000256" key="19">
    <source>
        <dbReference type="PIRSR" id="PIRSR605478-5"/>
    </source>
</evidence>
<keyword evidence="12 17" id="KW-0786">Thiamine pyrophosphate</keyword>
<comment type="cofactor">
    <cofactor evidence="2">
        <name>Mn(2+)</name>
        <dbReference type="ChEBI" id="CHEBI:29035"/>
    </cofactor>
</comment>
<comment type="catalytic activity">
    <reaction evidence="13">
        <text>D-sedoheptulose 7-phosphate + D-glyceraldehyde 3-phosphate = aldehydo-D-ribose 5-phosphate + D-xylulose 5-phosphate</text>
        <dbReference type="Rhea" id="RHEA:10508"/>
        <dbReference type="ChEBI" id="CHEBI:57483"/>
        <dbReference type="ChEBI" id="CHEBI:57737"/>
        <dbReference type="ChEBI" id="CHEBI:58273"/>
        <dbReference type="ChEBI" id="CHEBI:59776"/>
        <dbReference type="EC" id="2.2.1.1"/>
    </reaction>
</comment>
<dbReference type="Gene3D" id="3.40.50.920">
    <property type="match status" value="1"/>
</dbReference>
<reference evidence="21 22" key="1">
    <citation type="submission" date="2019-07" db="EMBL/GenBank/DDBJ databases">
        <title>Whole genome shotgun sequence of Aeromicrobium flavum NBRC 107625.</title>
        <authorList>
            <person name="Hosoyama A."/>
            <person name="Uohara A."/>
            <person name="Ohji S."/>
            <person name="Ichikawa N."/>
        </authorList>
    </citation>
    <scope>NUCLEOTIDE SEQUENCE [LARGE SCALE GENOMIC DNA]</scope>
    <source>
        <strain evidence="21 22">NBRC 107625</strain>
    </source>
</reference>
<dbReference type="AlphaFoldDB" id="A0A512HTJ8"/>
<comment type="subunit">
    <text evidence="6">Homodimer.</text>
</comment>
<evidence type="ECO:0000256" key="13">
    <source>
        <dbReference type="ARBA" id="ARBA00049473"/>
    </source>
</evidence>
<dbReference type="SUPFAM" id="SSF52518">
    <property type="entry name" value="Thiamin diphosphate-binding fold (THDP-binding)"/>
    <property type="match status" value="2"/>
</dbReference>
<proteinExistence type="inferred from homology"/>
<comment type="similarity">
    <text evidence="5">Belongs to the transketolase family.</text>
</comment>
<evidence type="ECO:0000256" key="15">
    <source>
        <dbReference type="PIRSR" id="PIRSR605478-1"/>
    </source>
</evidence>
<keyword evidence="8" id="KW-0808">Transferase</keyword>
<dbReference type="GO" id="GO:0006098">
    <property type="term" value="P:pentose-phosphate shunt"/>
    <property type="evidence" value="ECO:0007669"/>
    <property type="project" value="TreeGrafter"/>
</dbReference>
<evidence type="ECO:0000256" key="7">
    <source>
        <dbReference type="ARBA" id="ARBA00013152"/>
    </source>
</evidence>
<evidence type="ECO:0000256" key="11">
    <source>
        <dbReference type="ARBA" id="ARBA00022842"/>
    </source>
</evidence>
<dbReference type="FunFam" id="3.40.50.920:FF:000003">
    <property type="entry name" value="Transketolase"/>
    <property type="match status" value="1"/>
</dbReference>
<feature type="binding site" evidence="16">
    <location>
        <position position="42"/>
    </location>
    <ligand>
        <name>substrate</name>
    </ligand>
</feature>
<feature type="binding site" evidence="16">
    <location>
        <position position="500"/>
    </location>
    <ligand>
        <name>substrate</name>
    </ligand>
</feature>
<feature type="binding site" evidence="16">
    <location>
        <position position="546"/>
    </location>
    <ligand>
        <name>substrate</name>
    </ligand>
</feature>
<dbReference type="NCBIfam" id="TIGR00232">
    <property type="entry name" value="tktlase_bact"/>
    <property type="match status" value="1"/>
</dbReference>
<keyword evidence="10" id="KW-0106">Calcium</keyword>
<evidence type="ECO:0000256" key="4">
    <source>
        <dbReference type="ARBA" id="ARBA00002931"/>
    </source>
</evidence>
<evidence type="ECO:0000256" key="8">
    <source>
        <dbReference type="ARBA" id="ARBA00022679"/>
    </source>
</evidence>
<evidence type="ECO:0000256" key="3">
    <source>
        <dbReference type="ARBA" id="ARBA00001941"/>
    </source>
</evidence>
<comment type="cofactor">
    <cofactor evidence="17">
        <name>thiamine diphosphate</name>
        <dbReference type="ChEBI" id="CHEBI:58937"/>
    </cofactor>
    <text evidence="17">Binds 1 thiamine pyrophosphate per subunit. During the reaction, the substrate forms a covalent intermediate with the cofactor.</text>
</comment>
<comment type="cofactor">
    <cofactor evidence="3">
        <name>Co(2+)</name>
        <dbReference type="ChEBI" id="CHEBI:48828"/>
    </cofactor>
</comment>
<feature type="binding site" evidence="16">
    <location>
        <position position="496"/>
    </location>
    <ligand>
        <name>substrate</name>
    </ligand>
</feature>
<dbReference type="CDD" id="cd02012">
    <property type="entry name" value="TPP_TK"/>
    <property type="match status" value="1"/>
</dbReference>
<dbReference type="GO" id="GO:0004802">
    <property type="term" value="F:transketolase activity"/>
    <property type="evidence" value="ECO:0007669"/>
    <property type="project" value="UniProtKB-UniRule"/>
</dbReference>
<dbReference type="GO" id="GO:0005829">
    <property type="term" value="C:cytosol"/>
    <property type="evidence" value="ECO:0007669"/>
    <property type="project" value="TreeGrafter"/>
</dbReference>
<feature type="binding site" evidence="18">
    <location>
        <position position="204"/>
    </location>
    <ligand>
        <name>Mg(2+)</name>
        <dbReference type="ChEBI" id="CHEBI:18420"/>
    </ligand>
</feature>
<dbReference type="CDD" id="cd07033">
    <property type="entry name" value="TPP_PYR_DXS_TK_like"/>
    <property type="match status" value="1"/>
</dbReference>
<feature type="binding site" evidence="16">
    <location>
        <position position="488"/>
    </location>
    <ligand>
        <name>substrate</name>
    </ligand>
</feature>
<dbReference type="SMART" id="SM00861">
    <property type="entry name" value="Transket_pyr"/>
    <property type="match status" value="1"/>
</dbReference>
<evidence type="ECO:0000313" key="21">
    <source>
        <dbReference type="EMBL" id="GEO88782.1"/>
    </source>
</evidence>
<dbReference type="InterPro" id="IPR055152">
    <property type="entry name" value="Transketolase-like_C_2"/>
</dbReference>
<evidence type="ECO:0000256" key="12">
    <source>
        <dbReference type="ARBA" id="ARBA00023052"/>
    </source>
</evidence>
<evidence type="ECO:0000256" key="9">
    <source>
        <dbReference type="ARBA" id="ARBA00022723"/>
    </source>
</evidence>